<proteinExistence type="inferred from homology"/>
<keyword evidence="6 8" id="KW-0675">Receptor</keyword>
<dbReference type="InterPro" id="IPR017452">
    <property type="entry name" value="GPCR_Rhodpsn_7TM"/>
</dbReference>
<name>A0A9W3AIL3_BIOGL</name>
<dbReference type="OMA" id="TIVCMSA"/>
<dbReference type="AlphaFoldDB" id="A0A9W3AIL3"/>
<keyword evidence="5 9" id="KW-0472">Membrane</keyword>
<evidence type="ECO:0000256" key="8">
    <source>
        <dbReference type="RuleBase" id="RU000688"/>
    </source>
</evidence>
<keyword evidence="11" id="KW-1185">Reference proteome</keyword>
<dbReference type="GeneID" id="106059395"/>
<reference evidence="12 13" key="1">
    <citation type="submission" date="2025-04" db="UniProtKB">
        <authorList>
            <consortium name="RefSeq"/>
        </authorList>
    </citation>
    <scope>IDENTIFICATION</scope>
</reference>
<gene>
    <name evidence="12 13" type="primary">LOC106059395</name>
</gene>
<dbReference type="CDD" id="cd14993">
    <property type="entry name" value="7tmA_CCKR-like"/>
    <property type="match status" value="1"/>
</dbReference>
<feature type="transmembrane region" description="Helical" evidence="9">
    <location>
        <begin position="205"/>
        <end position="232"/>
    </location>
</feature>
<feature type="transmembrane region" description="Helical" evidence="9">
    <location>
        <begin position="38"/>
        <end position="63"/>
    </location>
</feature>
<dbReference type="PANTHER" id="PTHR45695:SF22">
    <property type="entry name" value="G-PROTEIN COUPLED RECEPTORS FAMILY 1 PROFILE DOMAIN-CONTAINING PROTEIN"/>
    <property type="match status" value="1"/>
</dbReference>
<dbReference type="RefSeq" id="XP_055886969.1">
    <property type="nucleotide sequence ID" value="XM_056030994.1"/>
</dbReference>
<dbReference type="PRINTS" id="PR00237">
    <property type="entry name" value="GPCRRHODOPSN"/>
</dbReference>
<keyword evidence="4 8" id="KW-0297">G-protein coupled receptor</keyword>
<feature type="transmembrane region" description="Helical" evidence="9">
    <location>
        <begin position="113"/>
        <end position="134"/>
    </location>
</feature>
<feature type="domain" description="G-protein coupled receptors family 1 profile" evidence="10">
    <location>
        <begin position="54"/>
        <end position="313"/>
    </location>
</feature>
<accession>A0A9W3AIL3</accession>
<dbReference type="PANTHER" id="PTHR45695">
    <property type="entry name" value="LEUCOKININ RECEPTOR-RELATED"/>
    <property type="match status" value="1"/>
</dbReference>
<protein>
    <submittedName>
        <fullName evidence="12 13">Gastrin/cholecystokinin type B receptor-like</fullName>
    </submittedName>
</protein>
<keyword evidence="3 9" id="KW-1133">Transmembrane helix</keyword>
<evidence type="ECO:0000256" key="9">
    <source>
        <dbReference type="SAM" id="Phobius"/>
    </source>
</evidence>
<evidence type="ECO:0000256" key="4">
    <source>
        <dbReference type="ARBA" id="ARBA00023040"/>
    </source>
</evidence>
<feature type="transmembrane region" description="Helical" evidence="9">
    <location>
        <begin position="155"/>
        <end position="176"/>
    </location>
</feature>
<dbReference type="SUPFAM" id="SSF81321">
    <property type="entry name" value="Family A G protein-coupled receptor-like"/>
    <property type="match status" value="1"/>
</dbReference>
<feature type="transmembrane region" description="Helical" evidence="9">
    <location>
        <begin position="256"/>
        <end position="274"/>
    </location>
</feature>
<sequence length="393" mass="44601">MDLWEVIDPSTSKDDNATIEDYLKLYASADEHPRINTIVILLVYVPVFLLAFFGNLIVLLVILTDSRMRKSTANYFLVNLAVTDLLVAVICIPMTAINYVYNVWVLGTTACKITSYMQGVCIVASILTILFMSFDRYFAIRHPMRNRQIFTVSRVRRLIFMTWLTAGVVVMPIAFVNEVIKHALVSNSYCTEIWPTHVMRQIYDISLVVCIYLVPGVTLVVLYILMGCRLWARDTNLQRQNSISHQDEVLLARRRLALMLIIVSLLFATSWLPYHIINICIDFEIDASGQLILTYPFAILLGHSKSAQNPILYCFMHKGFHTFLLKLVRCHCTSGHTRKQRALNLSISRSDNSSPRSPTYKMINQRVVHCESSRDSAVTTCIGETSAMLGSGV</sequence>
<dbReference type="PROSITE" id="PS50262">
    <property type="entry name" value="G_PROTEIN_RECEP_F1_2"/>
    <property type="match status" value="1"/>
</dbReference>
<evidence type="ECO:0000256" key="6">
    <source>
        <dbReference type="ARBA" id="ARBA00023170"/>
    </source>
</evidence>
<organism evidence="11 12">
    <name type="scientific">Biomphalaria glabrata</name>
    <name type="common">Bloodfluke planorb</name>
    <name type="synonym">Freshwater snail</name>
    <dbReference type="NCBI Taxonomy" id="6526"/>
    <lineage>
        <taxon>Eukaryota</taxon>
        <taxon>Metazoa</taxon>
        <taxon>Spiralia</taxon>
        <taxon>Lophotrochozoa</taxon>
        <taxon>Mollusca</taxon>
        <taxon>Gastropoda</taxon>
        <taxon>Heterobranchia</taxon>
        <taxon>Euthyneura</taxon>
        <taxon>Panpulmonata</taxon>
        <taxon>Hygrophila</taxon>
        <taxon>Lymnaeoidea</taxon>
        <taxon>Planorbidae</taxon>
        <taxon>Biomphalaria</taxon>
    </lineage>
</organism>
<comment type="similarity">
    <text evidence="8">Belongs to the G-protein coupled receptor 1 family.</text>
</comment>
<evidence type="ECO:0000259" key="10">
    <source>
        <dbReference type="PROSITE" id="PS50262"/>
    </source>
</evidence>
<evidence type="ECO:0000256" key="2">
    <source>
        <dbReference type="ARBA" id="ARBA00022692"/>
    </source>
</evidence>
<evidence type="ECO:0000313" key="12">
    <source>
        <dbReference type="RefSeq" id="XP_055886968.1"/>
    </source>
</evidence>
<evidence type="ECO:0000256" key="7">
    <source>
        <dbReference type="ARBA" id="ARBA00023224"/>
    </source>
</evidence>
<dbReference type="InterPro" id="IPR000276">
    <property type="entry name" value="GPCR_Rhodpsn"/>
</dbReference>
<dbReference type="PROSITE" id="PS00237">
    <property type="entry name" value="G_PROTEIN_RECEP_F1_1"/>
    <property type="match status" value="1"/>
</dbReference>
<dbReference type="RefSeq" id="XP_055886968.1">
    <property type="nucleotide sequence ID" value="XM_056030993.1"/>
</dbReference>
<dbReference type="GO" id="GO:0004930">
    <property type="term" value="F:G protein-coupled receptor activity"/>
    <property type="evidence" value="ECO:0007669"/>
    <property type="project" value="UniProtKB-KW"/>
</dbReference>
<dbReference type="Gene3D" id="1.20.1070.10">
    <property type="entry name" value="Rhodopsin 7-helix transmembrane proteins"/>
    <property type="match status" value="1"/>
</dbReference>
<evidence type="ECO:0000313" key="11">
    <source>
        <dbReference type="Proteomes" id="UP001165740"/>
    </source>
</evidence>
<evidence type="ECO:0000256" key="5">
    <source>
        <dbReference type="ARBA" id="ARBA00023136"/>
    </source>
</evidence>
<feature type="transmembrane region" description="Helical" evidence="9">
    <location>
        <begin position="75"/>
        <end position="101"/>
    </location>
</feature>
<dbReference type="GO" id="GO:0005886">
    <property type="term" value="C:plasma membrane"/>
    <property type="evidence" value="ECO:0007669"/>
    <property type="project" value="TreeGrafter"/>
</dbReference>
<evidence type="ECO:0000256" key="3">
    <source>
        <dbReference type="ARBA" id="ARBA00022989"/>
    </source>
</evidence>
<dbReference type="OrthoDB" id="10037617at2759"/>
<dbReference type="Pfam" id="PF00001">
    <property type="entry name" value="7tm_1"/>
    <property type="match status" value="1"/>
</dbReference>
<evidence type="ECO:0000256" key="1">
    <source>
        <dbReference type="ARBA" id="ARBA00004141"/>
    </source>
</evidence>
<comment type="subcellular location">
    <subcellularLocation>
        <location evidence="1">Membrane</location>
        <topology evidence="1">Multi-pass membrane protein</topology>
    </subcellularLocation>
</comment>
<dbReference type="Proteomes" id="UP001165740">
    <property type="component" value="Chromosome 5"/>
</dbReference>
<keyword evidence="2 8" id="KW-0812">Transmembrane</keyword>
<evidence type="ECO:0000313" key="13">
    <source>
        <dbReference type="RefSeq" id="XP_055886969.1"/>
    </source>
</evidence>
<keyword evidence="7 8" id="KW-0807">Transducer</keyword>